<evidence type="ECO:0000256" key="4">
    <source>
        <dbReference type="ARBA" id="ARBA00022723"/>
    </source>
</evidence>
<protein>
    <submittedName>
        <fullName evidence="9">Cytochrome P450</fullName>
    </submittedName>
</protein>
<dbReference type="InterPro" id="IPR036396">
    <property type="entry name" value="Cyt_P450_sf"/>
</dbReference>
<sequence length="403" mass="44022">MSEPATPLVLNTAGADIQGESAELRRRGRTALVELPDGITAWAVSDAALLKQLLLDPRVSKDARQHWDLFPRISPTWALYTWVAVENMFTAYGGDHTRLRGLVRKAFTPKRIAEMQPRIAGIADALLADLAAAPAGEIVDLREGFAYPLPIRVIGDLMGVPEDLWAGLRTCVDDIFDTDPAKGAMAYQNMQEILSDLVGRRRGEPGDDLTSVLISTSDEHDGSLSKQELIDTLLLIISAGHETTVNLLDQAIVAMLTHPEQLAKVRAEPRLWDAVVEETLRFEAPVAHLPLRYAVEDIEIDGVRIEKNEAILASYAAANRDPNVYGADADAYDIGRSTTEHLAFGWGAHRCLGANLARLEGTVALRALFERFPDMRLAADPSELGAVPGFISNGHARVPVYLK</sequence>
<evidence type="ECO:0000256" key="3">
    <source>
        <dbReference type="ARBA" id="ARBA00022617"/>
    </source>
</evidence>
<organism evidence="9 10">
    <name type="scientific">Nocardia bovistercoris</name>
    <dbReference type="NCBI Taxonomy" id="2785916"/>
    <lineage>
        <taxon>Bacteria</taxon>
        <taxon>Bacillati</taxon>
        <taxon>Actinomycetota</taxon>
        <taxon>Actinomycetes</taxon>
        <taxon>Mycobacteriales</taxon>
        <taxon>Nocardiaceae</taxon>
        <taxon>Nocardia</taxon>
    </lineage>
</organism>
<dbReference type="InterPro" id="IPR001128">
    <property type="entry name" value="Cyt_P450"/>
</dbReference>
<dbReference type="InterPro" id="IPR017972">
    <property type="entry name" value="Cyt_P450_CS"/>
</dbReference>
<dbReference type="GO" id="GO:0005506">
    <property type="term" value="F:iron ion binding"/>
    <property type="evidence" value="ECO:0007669"/>
    <property type="project" value="InterPro"/>
</dbReference>
<reference evidence="9" key="1">
    <citation type="submission" date="2020-11" db="EMBL/GenBank/DDBJ databases">
        <title>Nocardia NEAU-351.nov., a novel actinomycete isolated from the cow dung.</title>
        <authorList>
            <person name="Zhang X."/>
        </authorList>
    </citation>
    <scope>NUCLEOTIDE SEQUENCE</scope>
    <source>
        <strain evidence="9">NEAU-351</strain>
    </source>
</reference>
<dbReference type="Pfam" id="PF00067">
    <property type="entry name" value="p450"/>
    <property type="match status" value="1"/>
</dbReference>
<dbReference type="EMBL" id="JADMLG010000006">
    <property type="protein sequence ID" value="MBH0778063.1"/>
    <property type="molecule type" value="Genomic_DNA"/>
</dbReference>
<gene>
    <name evidence="9" type="ORF">IT779_17430</name>
</gene>
<keyword evidence="5 8" id="KW-0560">Oxidoreductase</keyword>
<dbReference type="InterPro" id="IPR002397">
    <property type="entry name" value="Cyt_P450_B"/>
</dbReference>
<dbReference type="GO" id="GO:0020037">
    <property type="term" value="F:heme binding"/>
    <property type="evidence" value="ECO:0007669"/>
    <property type="project" value="InterPro"/>
</dbReference>
<dbReference type="PANTHER" id="PTHR46696:SF1">
    <property type="entry name" value="CYTOCHROME P450 YJIB-RELATED"/>
    <property type="match status" value="1"/>
</dbReference>
<keyword evidence="10" id="KW-1185">Reference proteome</keyword>
<dbReference type="PROSITE" id="PS00086">
    <property type="entry name" value="CYTOCHROME_P450"/>
    <property type="match status" value="1"/>
</dbReference>
<keyword evidence="6 8" id="KW-0408">Iron</keyword>
<evidence type="ECO:0000256" key="7">
    <source>
        <dbReference type="ARBA" id="ARBA00023033"/>
    </source>
</evidence>
<dbReference type="Proteomes" id="UP000655751">
    <property type="component" value="Unassembled WGS sequence"/>
</dbReference>
<dbReference type="SUPFAM" id="SSF48264">
    <property type="entry name" value="Cytochrome P450"/>
    <property type="match status" value="1"/>
</dbReference>
<name>A0A931ICN0_9NOCA</name>
<dbReference type="GO" id="GO:0016705">
    <property type="term" value="F:oxidoreductase activity, acting on paired donors, with incorporation or reduction of molecular oxygen"/>
    <property type="evidence" value="ECO:0007669"/>
    <property type="project" value="InterPro"/>
</dbReference>
<dbReference type="FunFam" id="1.10.630.10:FF:000018">
    <property type="entry name" value="Cytochrome P450 monooxygenase"/>
    <property type="match status" value="1"/>
</dbReference>
<comment type="similarity">
    <text evidence="2 8">Belongs to the cytochrome P450 family.</text>
</comment>
<keyword evidence="7 8" id="KW-0503">Monooxygenase</keyword>
<dbReference type="RefSeq" id="WP_196150360.1">
    <property type="nucleotide sequence ID" value="NZ_JADMLG010000006.1"/>
</dbReference>
<dbReference type="Gene3D" id="1.10.630.10">
    <property type="entry name" value="Cytochrome P450"/>
    <property type="match status" value="1"/>
</dbReference>
<keyword evidence="4 8" id="KW-0479">Metal-binding</keyword>
<dbReference type="AlphaFoldDB" id="A0A931ICN0"/>
<comment type="cofactor">
    <cofactor evidence="1">
        <name>heme</name>
        <dbReference type="ChEBI" id="CHEBI:30413"/>
    </cofactor>
</comment>
<dbReference type="PRINTS" id="PR00359">
    <property type="entry name" value="BP450"/>
</dbReference>
<proteinExistence type="inferred from homology"/>
<evidence type="ECO:0000313" key="9">
    <source>
        <dbReference type="EMBL" id="MBH0778063.1"/>
    </source>
</evidence>
<evidence type="ECO:0000256" key="1">
    <source>
        <dbReference type="ARBA" id="ARBA00001971"/>
    </source>
</evidence>
<dbReference type="CDD" id="cd11029">
    <property type="entry name" value="CYP107-like"/>
    <property type="match status" value="1"/>
</dbReference>
<accession>A0A931ICN0</accession>
<evidence type="ECO:0000256" key="6">
    <source>
        <dbReference type="ARBA" id="ARBA00023004"/>
    </source>
</evidence>
<evidence type="ECO:0000256" key="2">
    <source>
        <dbReference type="ARBA" id="ARBA00010617"/>
    </source>
</evidence>
<dbReference type="PRINTS" id="PR00385">
    <property type="entry name" value="P450"/>
</dbReference>
<evidence type="ECO:0000256" key="8">
    <source>
        <dbReference type="RuleBase" id="RU000461"/>
    </source>
</evidence>
<comment type="caution">
    <text evidence="9">The sequence shown here is derived from an EMBL/GenBank/DDBJ whole genome shotgun (WGS) entry which is preliminary data.</text>
</comment>
<dbReference type="GO" id="GO:0004497">
    <property type="term" value="F:monooxygenase activity"/>
    <property type="evidence" value="ECO:0007669"/>
    <property type="project" value="UniProtKB-KW"/>
</dbReference>
<evidence type="ECO:0000313" key="10">
    <source>
        <dbReference type="Proteomes" id="UP000655751"/>
    </source>
</evidence>
<dbReference type="PANTHER" id="PTHR46696">
    <property type="entry name" value="P450, PUTATIVE (EUROFUNG)-RELATED"/>
    <property type="match status" value="1"/>
</dbReference>
<keyword evidence="3 8" id="KW-0349">Heme</keyword>
<evidence type="ECO:0000256" key="5">
    <source>
        <dbReference type="ARBA" id="ARBA00023002"/>
    </source>
</evidence>